<comment type="caution">
    <text evidence="7">The sequence shown here is derived from an EMBL/GenBank/DDBJ whole genome shotgun (WGS) entry which is preliminary data.</text>
</comment>
<dbReference type="PANTHER" id="PTHR11584">
    <property type="entry name" value="SERINE/THREONINE PROTEIN KINASE"/>
    <property type="match status" value="1"/>
</dbReference>
<dbReference type="Proteomes" id="UP000031532">
    <property type="component" value="Unassembled WGS sequence"/>
</dbReference>
<dbReference type="Gene3D" id="1.10.510.10">
    <property type="entry name" value="Transferase(Phosphotransferase) domain 1"/>
    <property type="match status" value="1"/>
</dbReference>
<accession>A0A9X5E8S6</accession>
<keyword evidence="8" id="KW-1185">Reference proteome</keyword>
<proteinExistence type="predicted"/>
<dbReference type="Pfam" id="PF00069">
    <property type="entry name" value="Pkinase"/>
    <property type="match status" value="1"/>
</dbReference>
<keyword evidence="2" id="KW-0808">Transferase</keyword>
<evidence type="ECO:0000256" key="1">
    <source>
        <dbReference type="ARBA" id="ARBA00022527"/>
    </source>
</evidence>
<protein>
    <submittedName>
        <fullName evidence="7">Serine/threonine protein kinase</fullName>
    </submittedName>
</protein>
<dbReference type="GO" id="GO:0004674">
    <property type="term" value="F:protein serine/threonine kinase activity"/>
    <property type="evidence" value="ECO:0007669"/>
    <property type="project" value="UniProtKB-KW"/>
</dbReference>
<evidence type="ECO:0000313" key="8">
    <source>
        <dbReference type="Proteomes" id="UP000031532"/>
    </source>
</evidence>
<evidence type="ECO:0000256" key="2">
    <source>
        <dbReference type="ARBA" id="ARBA00022679"/>
    </source>
</evidence>
<dbReference type="InterPro" id="IPR011009">
    <property type="entry name" value="Kinase-like_dom_sf"/>
</dbReference>
<evidence type="ECO:0000313" key="7">
    <source>
        <dbReference type="EMBL" id="NHC37327.1"/>
    </source>
</evidence>
<gene>
    <name evidence="7" type="ORF">QH73_0022250</name>
</gene>
<evidence type="ECO:0000256" key="5">
    <source>
        <dbReference type="ARBA" id="ARBA00022840"/>
    </source>
</evidence>
<reference evidence="7 8" key="1">
    <citation type="journal article" date="2015" name="Genome Announc.">
        <title>Draft Genome Sequence of the Terrestrial Cyanobacterium Scytonema millei VB511283, Isolated from Eastern India.</title>
        <authorList>
            <person name="Sen D."/>
            <person name="Chandrababunaidu M.M."/>
            <person name="Singh D."/>
            <person name="Sanghi N."/>
            <person name="Ghorai A."/>
            <person name="Mishra G.P."/>
            <person name="Madduluri M."/>
            <person name="Adhikary S.P."/>
            <person name="Tripathy S."/>
        </authorList>
    </citation>
    <scope>NUCLEOTIDE SEQUENCE [LARGE SCALE GENOMIC DNA]</scope>
    <source>
        <strain evidence="7 8">VB511283</strain>
    </source>
</reference>
<dbReference type="InterPro" id="IPR000719">
    <property type="entry name" value="Prot_kinase_dom"/>
</dbReference>
<keyword evidence="1 7" id="KW-0723">Serine/threonine-protein kinase</keyword>
<organism evidence="7 8">
    <name type="scientific">Scytonema millei VB511283</name>
    <dbReference type="NCBI Taxonomy" id="1245923"/>
    <lineage>
        <taxon>Bacteria</taxon>
        <taxon>Bacillati</taxon>
        <taxon>Cyanobacteriota</taxon>
        <taxon>Cyanophyceae</taxon>
        <taxon>Nostocales</taxon>
        <taxon>Scytonemataceae</taxon>
        <taxon>Scytonema</taxon>
    </lineage>
</organism>
<keyword evidence="3" id="KW-0547">Nucleotide-binding</keyword>
<name>A0A9X5E8S6_9CYAN</name>
<dbReference type="RefSeq" id="WP_039710286.1">
    <property type="nucleotide sequence ID" value="NZ_JTJC03000008.1"/>
</dbReference>
<evidence type="ECO:0000256" key="4">
    <source>
        <dbReference type="ARBA" id="ARBA00022777"/>
    </source>
</evidence>
<dbReference type="PROSITE" id="PS50011">
    <property type="entry name" value="PROTEIN_KINASE_DOM"/>
    <property type="match status" value="1"/>
</dbReference>
<feature type="domain" description="Protein kinase" evidence="6">
    <location>
        <begin position="7"/>
        <end position="182"/>
    </location>
</feature>
<keyword evidence="5" id="KW-0067">ATP-binding</keyword>
<evidence type="ECO:0000259" key="6">
    <source>
        <dbReference type="PROSITE" id="PS50011"/>
    </source>
</evidence>
<dbReference type="AlphaFoldDB" id="A0A9X5E8S6"/>
<dbReference type="GO" id="GO:0005524">
    <property type="term" value="F:ATP binding"/>
    <property type="evidence" value="ECO:0007669"/>
    <property type="project" value="UniProtKB-KW"/>
</dbReference>
<evidence type="ECO:0000256" key="3">
    <source>
        <dbReference type="ARBA" id="ARBA00022741"/>
    </source>
</evidence>
<sequence>MITLPGIIIQAKLYESSATLVYQGIGEQDRRAVVAEVLKQDYPSSQELTRYRQEYEITRSLNLEGVVKAYSQQNYQRTLVILLEDFSGEFLERWRQQQSDFYSMPSANFLRLAIAITDILGKIHAANVIHKNINSSNIVLNPKTGVVKMIDFGIATRFSRTNPTFKSLHLLEGTLAYLLNRQ</sequence>
<dbReference type="SUPFAM" id="SSF56112">
    <property type="entry name" value="Protein kinase-like (PK-like)"/>
    <property type="match status" value="1"/>
</dbReference>
<dbReference type="EMBL" id="JTJC03000008">
    <property type="protein sequence ID" value="NHC37327.1"/>
    <property type="molecule type" value="Genomic_DNA"/>
</dbReference>
<keyword evidence="4 7" id="KW-0418">Kinase</keyword>
<dbReference type="PANTHER" id="PTHR11584:SF369">
    <property type="entry name" value="MITOGEN-ACTIVATED PROTEIN KINASE KINASE KINASE 19-RELATED"/>
    <property type="match status" value="1"/>
</dbReference>
<dbReference type="OrthoDB" id="573511at2"/>